<feature type="compositionally biased region" description="Low complexity" evidence="6">
    <location>
        <begin position="280"/>
        <end position="290"/>
    </location>
</feature>
<comment type="caution">
    <text evidence="8">The sequence shown here is derived from an EMBL/GenBank/DDBJ whole genome shotgun (WGS) entry which is preliminary data.</text>
</comment>
<feature type="compositionally biased region" description="Basic and acidic residues" evidence="6">
    <location>
        <begin position="216"/>
        <end position="232"/>
    </location>
</feature>
<dbReference type="GO" id="GO:0005634">
    <property type="term" value="C:nucleus"/>
    <property type="evidence" value="ECO:0007669"/>
    <property type="project" value="TreeGrafter"/>
</dbReference>
<sequence>MNTTFINKTRQEIRFTDGADPQFFPPHSQQKGHKRKSPPSDDQDELGAGYGKTKLQSRPAKRTLPNPTPKVKPSSVKSPSVSQRGAIAPTVWSKPPPEAFLVRLKDAVCLPQYILSEDHPPYTNQGECRLRPSPDGNELRAFRDDNHEMGRVSSWLKIGKKINKVVYSDDSEFIKVCQAKEANIGQTMVLSCFYKEDARKVIGWMKENLEPAGIKDIKDNLNRRPNSAHDQDLQVVDRPPEPPRPSLATPRPAVRLRDGMKLSSSNTQEEKAADFIKFPSSQSSDMSQDSPGRPSSNLKTYSPQARALRSRRPATDFEIVEDESEPIQRLPQRWSEKHADWSKSWRMPLTLRRTTVDVQDIPRLDDGEFLNDNLLNFGLQWLFDNAGKSDPHLPKRVYMFNTFFYTKLKSLGGNYNGVRSWTSRVDLFSYDYIIVPVNEKFHWWLAIICNPRQLDPSSHNQPPSDGPSDKEVRNGDQDEPIKSSQETAATGLGQLSIDEPGEDVTMNDAPTPQTLDTTKQDGPTKPDETIKSPFPKGCSPGDFKIITMDSLESSHTPAVTLLKKYLIEELKDKKKTEARQLPGTVGLKAINIPSQENHCDCGVYVLGYVQHFVKDPDKFVHTLLRKEKPEWWIDASKLRAEWRDTIMIQQNLHQTQVEKLQEEEKQAKLAKTTP</sequence>
<dbReference type="SUPFAM" id="SSF54001">
    <property type="entry name" value="Cysteine proteinases"/>
    <property type="match status" value="1"/>
</dbReference>
<feature type="compositionally biased region" description="Low complexity" evidence="6">
    <location>
        <begin position="69"/>
        <end position="82"/>
    </location>
</feature>
<keyword evidence="2" id="KW-0597">Phosphoprotein</keyword>
<dbReference type="InterPro" id="IPR038765">
    <property type="entry name" value="Papain-like_cys_pep_sf"/>
</dbReference>
<feature type="compositionally biased region" description="Polar residues" evidence="6">
    <location>
        <begin position="293"/>
        <end position="303"/>
    </location>
</feature>
<dbReference type="PROSITE" id="PS50600">
    <property type="entry name" value="ULP_PROTEASE"/>
    <property type="match status" value="1"/>
</dbReference>
<comment type="similarity">
    <text evidence="1">Belongs to the peptidase C48 family.</text>
</comment>
<protein>
    <recommendedName>
        <fullName evidence="7">Ubiquitin-like protease family profile domain-containing protein</fullName>
    </recommendedName>
</protein>
<feature type="compositionally biased region" description="Basic and acidic residues" evidence="6">
    <location>
        <begin position="518"/>
        <end position="530"/>
    </location>
</feature>
<dbReference type="InterPro" id="IPR051947">
    <property type="entry name" value="Sentrin-specific_protease"/>
</dbReference>
<feature type="domain" description="Ubiquitin-like protease family profile" evidence="7">
    <location>
        <begin position="354"/>
        <end position="612"/>
    </location>
</feature>
<feature type="region of interest" description="Disordered" evidence="6">
    <location>
        <begin position="216"/>
        <end position="312"/>
    </location>
</feature>
<dbReference type="EMBL" id="MU858049">
    <property type="protein sequence ID" value="KAK4219205.1"/>
    <property type="molecule type" value="Genomic_DNA"/>
</dbReference>
<accession>A0AAN7BFC5</accession>
<feature type="compositionally biased region" description="Polar residues" evidence="6">
    <location>
        <begin position="508"/>
        <end position="517"/>
    </location>
</feature>
<keyword evidence="3" id="KW-0645">Protease</keyword>
<reference evidence="8" key="2">
    <citation type="submission" date="2023-05" db="EMBL/GenBank/DDBJ databases">
        <authorList>
            <consortium name="Lawrence Berkeley National Laboratory"/>
            <person name="Steindorff A."/>
            <person name="Hensen N."/>
            <person name="Bonometti L."/>
            <person name="Westerberg I."/>
            <person name="Brannstrom I.O."/>
            <person name="Guillou S."/>
            <person name="Cros-Aarteil S."/>
            <person name="Calhoun S."/>
            <person name="Haridas S."/>
            <person name="Kuo A."/>
            <person name="Mondo S."/>
            <person name="Pangilinan J."/>
            <person name="Riley R."/>
            <person name="Labutti K."/>
            <person name="Andreopoulos B."/>
            <person name="Lipzen A."/>
            <person name="Chen C."/>
            <person name="Yanf M."/>
            <person name="Daum C."/>
            <person name="Ng V."/>
            <person name="Clum A."/>
            <person name="Ohm R."/>
            <person name="Martin F."/>
            <person name="Silar P."/>
            <person name="Natvig D."/>
            <person name="Lalanne C."/>
            <person name="Gautier V."/>
            <person name="Ament-Velasquez S.L."/>
            <person name="Kruys A."/>
            <person name="Hutchinson M.I."/>
            <person name="Powell A.J."/>
            <person name="Barry K."/>
            <person name="Miller A.N."/>
            <person name="Grigoriev I.V."/>
            <person name="Debuchy R."/>
            <person name="Gladieux P."/>
            <person name="Thoren M.H."/>
            <person name="Johannesson H."/>
        </authorList>
    </citation>
    <scope>NUCLEOTIDE SEQUENCE</scope>
    <source>
        <strain evidence="8">PSN293</strain>
    </source>
</reference>
<dbReference type="PANTHER" id="PTHR46896">
    <property type="entry name" value="SENTRIN-SPECIFIC PROTEASE"/>
    <property type="match status" value="1"/>
</dbReference>
<evidence type="ECO:0000256" key="3">
    <source>
        <dbReference type="ARBA" id="ARBA00022670"/>
    </source>
</evidence>
<evidence type="ECO:0000256" key="5">
    <source>
        <dbReference type="ARBA" id="ARBA00022801"/>
    </source>
</evidence>
<proteinExistence type="inferred from homology"/>
<gene>
    <name evidence="8" type="ORF">QBC37DRAFT_273292</name>
</gene>
<dbReference type="InterPro" id="IPR057501">
    <property type="entry name" value="DeUb_enz_PH"/>
</dbReference>
<reference evidence="8" key="1">
    <citation type="journal article" date="2023" name="Mol. Phylogenet. Evol.">
        <title>Genome-scale phylogeny and comparative genomics of the fungal order Sordariales.</title>
        <authorList>
            <person name="Hensen N."/>
            <person name="Bonometti L."/>
            <person name="Westerberg I."/>
            <person name="Brannstrom I.O."/>
            <person name="Guillou S."/>
            <person name="Cros-Aarteil S."/>
            <person name="Calhoun S."/>
            <person name="Haridas S."/>
            <person name="Kuo A."/>
            <person name="Mondo S."/>
            <person name="Pangilinan J."/>
            <person name="Riley R."/>
            <person name="LaButti K."/>
            <person name="Andreopoulos B."/>
            <person name="Lipzen A."/>
            <person name="Chen C."/>
            <person name="Yan M."/>
            <person name="Daum C."/>
            <person name="Ng V."/>
            <person name="Clum A."/>
            <person name="Steindorff A."/>
            <person name="Ohm R.A."/>
            <person name="Martin F."/>
            <person name="Silar P."/>
            <person name="Natvig D.O."/>
            <person name="Lalanne C."/>
            <person name="Gautier V."/>
            <person name="Ament-Velasquez S.L."/>
            <person name="Kruys A."/>
            <person name="Hutchinson M.I."/>
            <person name="Powell A.J."/>
            <person name="Barry K."/>
            <person name="Miller A.N."/>
            <person name="Grigoriev I.V."/>
            <person name="Debuchy R."/>
            <person name="Gladieux P."/>
            <person name="Hiltunen Thoren M."/>
            <person name="Johannesson H."/>
        </authorList>
    </citation>
    <scope>NUCLEOTIDE SEQUENCE</scope>
    <source>
        <strain evidence="8">PSN293</strain>
    </source>
</reference>
<evidence type="ECO:0000256" key="4">
    <source>
        <dbReference type="ARBA" id="ARBA00022786"/>
    </source>
</evidence>
<dbReference type="GO" id="GO:0016926">
    <property type="term" value="P:protein desumoylation"/>
    <property type="evidence" value="ECO:0007669"/>
    <property type="project" value="TreeGrafter"/>
</dbReference>
<name>A0AAN7BFC5_9PEZI</name>
<evidence type="ECO:0000259" key="7">
    <source>
        <dbReference type="PROSITE" id="PS50600"/>
    </source>
</evidence>
<dbReference type="GO" id="GO:0006508">
    <property type="term" value="P:proteolysis"/>
    <property type="evidence" value="ECO:0007669"/>
    <property type="project" value="UniProtKB-KW"/>
</dbReference>
<evidence type="ECO:0000256" key="1">
    <source>
        <dbReference type="ARBA" id="ARBA00005234"/>
    </source>
</evidence>
<evidence type="ECO:0000256" key="2">
    <source>
        <dbReference type="ARBA" id="ARBA00022553"/>
    </source>
</evidence>
<dbReference type="GO" id="GO:0070139">
    <property type="term" value="F:SUMO-specific endopeptidase activity"/>
    <property type="evidence" value="ECO:0007669"/>
    <property type="project" value="TreeGrafter"/>
</dbReference>
<keyword evidence="4" id="KW-0833">Ubl conjugation pathway</keyword>
<keyword evidence="5" id="KW-0378">Hydrolase</keyword>
<organism evidence="8 9">
    <name type="scientific">Rhypophila decipiens</name>
    <dbReference type="NCBI Taxonomy" id="261697"/>
    <lineage>
        <taxon>Eukaryota</taxon>
        <taxon>Fungi</taxon>
        <taxon>Dikarya</taxon>
        <taxon>Ascomycota</taxon>
        <taxon>Pezizomycotina</taxon>
        <taxon>Sordariomycetes</taxon>
        <taxon>Sordariomycetidae</taxon>
        <taxon>Sordariales</taxon>
        <taxon>Naviculisporaceae</taxon>
        <taxon>Rhypophila</taxon>
    </lineage>
</organism>
<dbReference type="GO" id="GO:0005737">
    <property type="term" value="C:cytoplasm"/>
    <property type="evidence" value="ECO:0007669"/>
    <property type="project" value="TreeGrafter"/>
</dbReference>
<feature type="region of interest" description="Disordered" evidence="6">
    <location>
        <begin position="455"/>
        <end position="536"/>
    </location>
</feature>
<dbReference type="Gene3D" id="3.40.395.10">
    <property type="entry name" value="Adenoviral Proteinase, Chain A"/>
    <property type="match status" value="1"/>
</dbReference>
<keyword evidence="9" id="KW-1185">Reference proteome</keyword>
<feature type="region of interest" description="Disordered" evidence="6">
    <location>
        <begin position="1"/>
        <end position="92"/>
    </location>
</feature>
<feature type="non-terminal residue" evidence="8">
    <location>
        <position position="674"/>
    </location>
</feature>
<evidence type="ECO:0000313" key="9">
    <source>
        <dbReference type="Proteomes" id="UP001301769"/>
    </source>
</evidence>
<evidence type="ECO:0000313" key="8">
    <source>
        <dbReference type="EMBL" id="KAK4219205.1"/>
    </source>
</evidence>
<feature type="compositionally biased region" description="Basic and acidic residues" evidence="6">
    <location>
        <begin position="467"/>
        <end position="481"/>
    </location>
</feature>
<evidence type="ECO:0000256" key="6">
    <source>
        <dbReference type="SAM" id="MobiDB-lite"/>
    </source>
</evidence>
<dbReference type="Pfam" id="PF02902">
    <property type="entry name" value="Peptidase_C48"/>
    <property type="match status" value="1"/>
</dbReference>
<dbReference type="Pfam" id="PF25424">
    <property type="entry name" value="PH_35"/>
    <property type="match status" value="1"/>
</dbReference>
<dbReference type="InterPro" id="IPR003653">
    <property type="entry name" value="Peptidase_C48_C"/>
</dbReference>
<dbReference type="AlphaFoldDB" id="A0AAN7BFC5"/>
<dbReference type="PANTHER" id="PTHR46896:SF3">
    <property type="entry name" value="FI06413P-RELATED"/>
    <property type="match status" value="1"/>
</dbReference>
<dbReference type="Proteomes" id="UP001301769">
    <property type="component" value="Unassembled WGS sequence"/>
</dbReference>